<dbReference type="Proteomes" id="UP000286415">
    <property type="component" value="Unassembled WGS sequence"/>
</dbReference>
<protein>
    <submittedName>
        <fullName evidence="1">Uncharacterized protein</fullName>
    </submittedName>
</protein>
<gene>
    <name evidence="1" type="ORF">CSKR_106669</name>
</gene>
<organism evidence="1 2">
    <name type="scientific">Clonorchis sinensis</name>
    <name type="common">Chinese liver fluke</name>
    <dbReference type="NCBI Taxonomy" id="79923"/>
    <lineage>
        <taxon>Eukaryota</taxon>
        <taxon>Metazoa</taxon>
        <taxon>Spiralia</taxon>
        <taxon>Lophotrochozoa</taxon>
        <taxon>Platyhelminthes</taxon>
        <taxon>Trematoda</taxon>
        <taxon>Digenea</taxon>
        <taxon>Opisthorchiida</taxon>
        <taxon>Opisthorchiata</taxon>
        <taxon>Opisthorchiidae</taxon>
        <taxon>Clonorchis</taxon>
    </lineage>
</organism>
<name>A0A3R7EY98_CLOSI</name>
<comment type="caution">
    <text evidence="1">The sequence shown here is derived from an EMBL/GenBank/DDBJ whole genome shotgun (WGS) entry which is preliminary data.</text>
</comment>
<evidence type="ECO:0000313" key="1">
    <source>
        <dbReference type="EMBL" id="KAG5451091.1"/>
    </source>
</evidence>
<proteinExistence type="predicted"/>
<reference evidence="1 2" key="1">
    <citation type="journal article" date="2018" name="Biotechnol. Adv.">
        <title>Improved genomic resources and new bioinformatic workflow for the carcinogenic parasite Clonorchis sinensis: Biotechnological implications.</title>
        <authorList>
            <person name="Wang D."/>
            <person name="Korhonen P.K."/>
            <person name="Gasser R.B."/>
            <person name="Young N.D."/>
        </authorList>
    </citation>
    <scope>NUCLEOTIDE SEQUENCE [LARGE SCALE GENOMIC DNA]</scope>
    <source>
        <strain evidence="1">Cs-k2</strain>
    </source>
</reference>
<accession>A0A3R7EY98</accession>
<dbReference type="AlphaFoldDB" id="A0A3R7EY98"/>
<dbReference type="InParanoid" id="A0A3R7EY98"/>
<keyword evidence="2" id="KW-1185">Reference proteome</keyword>
<evidence type="ECO:0000313" key="2">
    <source>
        <dbReference type="Proteomes" id="UP000286415"/>
    </source>
</evidence>
<reference evidence="1 2" key="2">
    <citation type="journal article" date="2021" name="Genomics">
        <title>High-quality reference genome for Clonorchis sinensis.</title>
        <authorList>
            <person name="Young N.D."/>
            <person name="Stroehlein A.J."/>
            <person name="Kinkar L."/>
            <person name="Wang T."/>
            <person name="Sohn W.M."/>
            <person name="Chang B.C.H."/>
            <person name="Kaur P."/>
            <person name="Weisz D."/>
            <person name="Dudchenko O."/>
            <person name="Aiden E.L."/>
            <person name="Korhonen P.K."/>
            <person name="Gasser R.B."/>
        </authorList>
    </citation>
    <scope>NUCLEOTIDE SEQUENCE [LARGE SCALE GENOMIC DNA]</scope>
    <source>
        <strain evidence="1">Cs-k2</strain>
    </source>
</reference>
<dbReference type="OrthoDB" id="6227366at2759"/>
<sequence length="198" mass="22319">MRWLKWLEREFTDRKVRGANPTSASRLPLSKLGQPGSIPALLLPSCGMAARHRKGVTAEQFYLLPFLGTPAVMLCNKTECQQLEKSKFHPELEEASQKLHSSVMESYHKCQFVSALSRPQRCQTTLLFGQLNNTHLKPEMNQKVTTSNMGPVIATLLVLSVKCLININTKETTNKVVDNPLSSVLYYSIVRPLEYRTS</sequence>
<dbReference type="EMBL" id="NIRI02000042">
    <property type="protein sequence ID" value="KAG5451091.1"/>
    <property type="molecule type" value="Genomic_DNA"/>
</dbReference>